<dbReference type="InterPro" id="IPR057230">
    <property type="entry name" value="DUF7908"/>
</dbReference>
<dbReference type="GeneID" id="89928019"/>
<name>A0AAV9P619_9PEZI</name>
<dbReference type="RefSeq" id="XP_064657721.1">
    <property type="nucleotide sequence ID" value="XM_064803920.1"/>
</dbReference>
<proteinExistence type="predicted"/>
<reference evidence="2 3" key="1">
    <citation type="submission" date="2023-08" db="EMBL/GenBank/DDBJ databases">
        <title>Black Yeasts Isolated from many extreme environments.</title>
        <authorList>
            <person name="Coleine C."/>
            <person name="Stajich J.E."/>
            <person name="Selbmann L."/>
        </authorList>
    </citation>
    <scope>NUCLEOTIDE SEQUENCE [LARGE SCALE GENOMIC DNA]</scope>
    <source>
        <strain evidence="2 3">CCFEE 5935</strain>
    </source>
</reference>
<accession>A0AAV9P619</accession>
<dbReference type="Pfam" id="PF25485">
    <property type="entry name" value="DUF7908"/>
    <property type="match status" value="1"/>
</dbReference>
<keyword evidence="3" id="KW-1185">Reference proteome</keyword>
<evidence type="ECO:0000259" key="1">
    <source>
        <dbReference type="Pfam" id="PF25485"/>
    </source>
</evidence>
<evidence type="ECO:0000313" key="3">
    <source>
        <dbReference type="Proteomes" id="UP001337655"/>
    </source>
</evidence>
<comment type="caution">
    <text evidence="2">The sequence shown here is derived from an EMBL/GenBank/DDBJ whole genome shotgun (WGS) entry which is preliminary data.</text>
</comment>
<protein>
    <recommendedName>
        <fullName evidence="1">DUF7908 domain-containing protein</fullName>
    </recommendedName>
</protein>
<feature type="domain" description="DUF7908" evidence="1">
    <location>
        <begin position="140"/>
        <end position="277"/>
    </location>
</feature>
<gene>
    <name evidence="2" type="ORF">LTR77_006679</name>
</gene>
<organism evidence="2 3">
    <name type="scientific">Saxophila tyrrhenica</name>
    <dbReference type="NCBI Taxonomy" id="1690608"/>
    <lineage>
        <taxon>Eukaryota</taxon>
        <taxon>Fungi</taxon>
        <taxon>Dikarya</taxon>
        <taxon>Ascomycota</taxon>
        <taxon>Pezizomycotina</taxon>
        <taxon>Dothideomycetes</taxon>
        <taxon>Dothideomycetidae</taxon>
        <taxon>Mycosphaerellales</taxon>
        <taxon>Extremaceae</taxon>
        <taxon>Saxophila</taxon>
    </lineage>
</organism>
<evidence type="ECO:0000313" key="2">
    <source>
        <dbReference type="EMBL" id="KAK5168111.1"/>
    </source>
</evidence>
<sequence>MVVAAFSTSQTASEPISYPLLNSSRTVNDLFHDGSISPQSPSTLFAAWKSTTVCVRGCSQACQLPHPITYEIVHQQPVSINTDILYNTTFYPVPEVGVTVDNAPTSLNGITTYHWTETKTYSDYSRLSRTLTATQATATPDDSTFVMVAFGSAKHNKRQSGSYWVNADGTITNDCTQSPIYTIRNGVLTATINNVFYTYSTSAGVPYAQFAPNTVPGSITTSFTLAMDNQLSWHNPEFYNGEASFCALTNGTVYAVFQQNMQPEGCLYIKLSLFSVSSCQGISFATITGPPGPTVKVFREILAYKASKAARVLKEYKAPREVKAYKAALVLKVAKGSKEVKDYREVKDWKEVKVSRVIRALPEALVLQVLLGLQALAEWWAQQGRAGQADLWGQQELAAFQVRAALLALLAALGLQVQQG</sequence>
<dbReference type="AlphaFoldDB" id="A0AAV9P619"/>
<dbReference type="EMBL" id="JAVRRT010000010">
    <property type="protein sequence ID" value="KAK5168111.1"/>
    <property type="molecule type" value="Genomic_DNA"/>
</dbReference>
<dbReference type="Proteomes" id="UP001337655">
    <property type="component" value="Unassembled WGS sequence"/>
</dbReference>